<protein>
    <recommendedName>
        <fullName evidence="3">Response regulatory domain-containing protein</fullName>
    </recommendedName>
</protein>
<dbReference type="GeneID" id="35869832"/>
<proteinExistence type="predicted"/>
<evidence type="ECO:0000313" key="2">
    <source>
        <dbReference type="Proteomes" id="UP000182692"/>
    </source>
</evidence>
<name>A0A1I5X114_9GAMM</name>
<evidence type="ECO:0000313" key="1">
    <source>
        <dbReference type="EMBL" id="SFQ25649.1"/>
    </source>
</evidence>
<dbReference type="AlphaFoldDB" id="A0A1I5X114"/>
<dbReference type="Gene3D" id="3.40.50.2300">
    <property type="match status" value="1"/>
</dbReference>
<reference evidence="1 2" key="1">
    <citation type="submission" date="2016-10" db="EMBL/GenBank/DDBJ databases">
        <authorList>
            <person name="de Groot N.N."/>
        </authorList>
    </citation>
    <scope>NUCLEOTIDE SEQUENCE [LARGE SCALE GENOMIC DNA]</scope>
    <source>
        <strain evidence="1 2">DSM 15893</strain>
    </source>
</reference>
<dbReference type="OrthoDB" id="5916972at2"/>
<sequence length="122" mass="13588">MCQVLMIERVASLCGWVKTTFAQHGCKVTRVLHLNQAEIALKQCHFDLVLIASENSELCLPDIKVLRHQTVAPMIALLPPESEFDDVSLYQCGVDKCLSNSIDRMSLWEAAQSVLSESAEVK</sequence>
<dbReference type="SUPFAM" id="SSF52172">
    <property type="entry name" value="CheY-like"/>
    <property type="match status" value="1"/>
</dbReference>
<evidence type="ECO:0008006" key="3">
    <source>
        <dbReference type="Google" id="ProtNLM"/>
    </source>
</evidence>
<dbReference type="RefSeq" id="WP_017008723.1">
    <property type="nucleotide sequence ID" value="NZ_FOWR01000055.1"/>
</dbReference>
<accession>A0A1I5X114</accession>
<dbReference type="EMBL" id="FOWR01000055">
    <property type="protein sequence ID" value="SFQ25649.1"/>
    <property type="molecule type" value="Genomic_DNA"/>
</dbReference>
<organism evidence="1 2">
    <name type="scientific">Enterovibrio norvegicus DSM 15893</name>
    <dbReference type="NCBI Taxonomy" id="1121869"/>
    <lineage>
        <taxon>Bacteria</taxon>
        <taxon>Pseudomonadati</taxon>
        <taxon>Pseudomonadota</taxon>
        <taxon>Gammaproteobacteria</taxon>
        <taxon>Vibrionales</taxon>
        <taxon>Vibrionaceae</taxon>
        <taxon>Enterovibrio</taxon>
    </lineage>
</organism>
<gene>
    <name evidence="1" type="ORF">SAMN03084138_04507</name>
</gene>
<dbReference type="STRING" id="1121869.SAMN03084138_04507"/>
<dbReference type="InterPro" id="IPR011006">
    <property type="entry name" value="CheY-like_superfamily"/>
</dbReference>
<dbReference type="Proteomes" id="UP000182692">
    <property type="component" value="Unassembled WGS sequence"/>
</dbReference>